<dbReference type="EMBL" id="CP021170">
    <property type="protein sequence ID" value="ARR10772.1"/>
    <property type="molecule type" value="Genomic_DNA"/>
</dbReference>
<protein>
    <submittedName>
        <fullName evidence="1">Uncharacterized protein</fullName>
    </submittedName>
</protein>
<accession>A0A1X9T4L5</accession>
<gene>
    <name evidence="1" type="ORF">AR543_p0164</name>
</gene>
<keyword evidence="2" id="KW-1185">Reference proteome</keyword>
<proteinExistence type="predicted"/>
<reference evidence="1 2" key="1">
    <citation type="journal article" date="2016" name="Int. J. Syst. Evol. Microbiol.">
        <title>Paenibacillus damxungensis sp. nov., isolated from raw yak (Bos grunniens) milk.</title>
        <authorList>
            <person name="Wu Z."/>
            <person name="Gao C."/>
            <person name="Han J."/>
            <person name="Liu Z."/>
        </authorList>
    </citation>
    <scope>NUCLEOTIDE SEQUENCE [LARGE SCALE GENOMIC DNA]</scope>
    <source>
        <strain evidence="1 2">BD3526</strain>
        <plasmid evidence="1 2">unnamed1</plasmid>
    </source>
</reference>
<evidence type="ECO:0000313" key="2">
    <source>
        <dbReference type="Proteomes" id="UP000078148"/>
    </source>
</evidence>
<dbReference type="RefSeq" id="WP_087071468.1">
    <property type="nucleotide sequence ID" value="NZ_CP021170.1"/>
</dbReference>
<geneLocation type="plasmid" evidence="1 2">
    <name>unnamed1</name>
</geneLocation>
<keyword evidence="1" id="KW-0614">Plasmid</keyword>
<dbReference type="OrthoDB" id="2665140at2"/>
<dbReference type="Proteomes" id="UP000078148">
    <property type="component" value="Plasmid unnamed1"/>
</dbReference>
<dbReference type="AlphaFoldDB" id="A0A1X9T4L5"/>
<name>A0A1X9T4L5_9BACL</name>
<evidence type="ECO:0000313" key="1">
    <source>
        <dbReference type="EMBL" id="ARR10772.1"/>
    </source>
</evidence>
<sequence>MSTSFPGIGIVVATPLDTLTTINSHYIGFEDRDVFNAEDGDGHKSERLFWIKNIDSKQMLLKIGESNFFSLQRVFLSYYEASTKLGHFWAHQIPENIKNNTDHITMHEIAGELDNHIIDLHDSGALTYAKYIYTGTEKKFMEPNPFQEYLWATHTTELLQSFQVNAFTHPIIEERSMFISSYLFKGAMVKKEISAVLYELASLQSYTQGDFIKKISNILEIIEKDFKRNKEQYLQLSDSPEGPEVNRLVNLLINEVSKAKRQYFYGIFNAADLLGPYSRHGSDEIQKINGINTKTNLSYTQILDDWKKNNLLPSDENFMKVFNIWYFTTIYLALNWLRLPHFDRRL</sequence>
<dbReference type="KEGG" id="pbv:AR543_p0164"/>
<organism evidence="1 2">
    <name type="scientific">Paenibacillus bovis</name>
    <dbReference type="NCBI Taxonomy" id="1616788"/>
    <lineage>
        <taxon>Bacteria</taxon>
        <taxon>Bacillati</taxon>
        <taxon>Bacillota</taxon>
        <taxon>Bacilli</taxon>
        <taxon>Bacillales</taxon>
        <taxon>Paenibacillaceae</taxon>
        <taxon>Paenibacillus</taxon>
    </lineage>
</organism>